<evidence type="ECO:0000313" key="2">
    <source>
        <dbReference type="EMBL" id="GAA4393748.1"/>
    </source>
</evidence>
<dbReference type="Proteomes" id="UP001500635">
    <property type="component" value="Unassembled WGS sequence"/>
</dbReference>
<gene>
    <name evidence="2" type="ORF">GCM10023147_24760</name>
</gene>
<name>A0ABP8JNX3_9ACTN</name>
<feature type="region of interest" description="Disordered" evidence="1">
    <location>
        <begin position="140"/>
        <end position="161"/>
    </location>
</feature>
<evidence type="ECO:0000313" key="3">
    <source>
        <dbReference type="Proteomes" id="UP001500635"/>
    </source>
</evidence>
<reference evidence="3" key="1">
    <citation type="journal article" date="2019" name="Int. J. Syst. Evol. Microbiol.">
        <title>The Global Catalogue of Microorganisms (GCM) 10K type strain sequencing project: providing services to taxonomists for standard genome sequencing and annotation.</title>
        <authorList>
            <consortium name="The Broad Institute Genomics Platform"/>
            <consortium name="The Broad Institute Genome Sequencing Center for Infectious Disease"/>
            <person name="Wu L."/>
            <person name="Ma J."/>
        </authorList>
    </citation>
    <scope>NUCLEOTIDE SEQUENCE [LARGE SCALE GENOMIC DNA]</scope>
    <source>
        <strain evidence="3">JCM 17688</strain>
    </source>
</reference>
<feature type="region of interest" description="Disordered" evidence="1">
    <location>
        <begin position="106"/>
        <end position="127"/>
    </location>
</feature>
<dbReference type="EMBL" id="BAABFR010000034">
    <property type="protein sequence ID" value="GAA4393748.1"/>
    <property type="molecule type" value="Genomic_DNA"/>
</dbReference>
<accession>A0ABP8JNX3</accession>
<evidence type="ECO:0000256" key="1">
    <source>
        <dbReference type="SAM" id="MobiDB-lite"/>
    </source>
</evidence>
<keyword evidence="3" id="KW-1185">Reference proteome</keyword>
<comment type="caution">
    <text evidence="2">The sequence shown here is derived from an EMBL/GenBank/DDBJ whole genome shotgun (WGS) entry which is preliminary data.</text>
</comment>
<proteinExistence type="predicted"/>
<organism evidence="2 3">
    <name type="scientific">Tsukamurella soli</name>
    <dbReference type="NCBI Taxonomy" id="644556"/>
    <lineage>
        <taxon>Bacteria</taxon>
        <taxon>Bacillati</taxon>
        <taxon>Actinomycetota</taxon>
        <taxon>Actinomycetes</taxon>
        <taxon>Mycobacteriales</taxon>
        <taxon>Tsukamurellaceae</taxon>
        <taxon>Tsukamurella</taxon>
    </lineage>
</organism>
<protein>
    <submittedName>
        <fullName evidence="2">Uncharacterized protein</fullName>
    </submittedName>
</protein>
<sequence>MPQGACLVDPAGSPGCDQRCVLPRGDVRRREDGTVGTQRECRAHSDIVAREKRDAVRPVREQAHRRIPEDARRVLESDHAVGGGQLGDGVESEDAACASRDVVDDDGQWARGRHGPEVRDDAGGGGTRVVRHDHEYRAGAPVHLSDSGDGGGRRVAAGADGQHRTVIRARLRAHVEHGALLRRGERGRLARRAEGYEADGACREDVVGQPLEAGGVEAVVGRERGDQGNVQSGEIHTQSLVAIQHQIQVEYPTHPLS</sequence>